<protein>
    <submittedName>
        <fullName evidence="1">Uncharacterized protein</fullName>
    </submittedName>
</protein>
<dbReference type="AlphaFoldDB" id="A0A2U0SJS9"/>
<keyword evidence="2" id="KW-1185">Reference proteome</keyword>
<evidence type="ECO:0000313" key="1">
    <source>
        <dbReference type="EMBL" id="PVX31598.1"/>
    </source>
</evidence>
<evidence type="ECO:0000313" key="2">
    <source>
        <dbReference type="Proteomes" id="UP000245890"/>
    </source>
</evidence>
<comment type="caution">
    <text evidence="1">The sequence shown here is derived from an EMBL/GenBank/DDBJ whole genome shotgun (WGS) entry which is preliminary data.</text>
</comment>
<proteinExistence type="predicted"/>
<gene>
    <name evidence="1" type="ORF">DD559_16575</name>
</gene>
<dbReference type="OrthoDB" id="7573411at2"/>
<sequence>MLANQETERLLGRIGQMLAADPFYPIENTLLQAGVDPEMISPSIYKDGGDYVMYRRPDLDRWSDVLLELWHAQEGPARWSEIEYFFRDGRFEVAYVYPDDPGRSEDMMERREQALRRYYGDKPVRYPPWEDDAPSYTL</sequence>
<name>A0A2U0SJS9_9SPHN</name>
<accession>A0A2U0SJS9</accession>
<reference evidence="1 2" key="1">
    <citation type="submission" date="2018-05" db="EMBL/GenBank/DDBJ databases">
        <title>Description of Sphingomonas pokkalii sp nov, isolated from the rhizosphere of saline tolerant pokkali rice and its draft genome analysis.</title>
        <authorList>
            <person name="Menon R."/>
            <person name="Kumari S."/>
            <person name="Rameshkumar N."/>
        </authorList>
    </citation>
    <scope>NUCLEOTIDE SEQUENCE [LARGE SCALE GENOMIC DNA]</scope>
    <source>
        <strain evidence="1 2">L3B27</strain>
    </source>
</reference>
<dbReference type="Proteomes" id="UP000245890">
    <property type="component" value="Unassembled WGS sequence"/>
</dbReference>
<organism evidence="1 2">
    <name type="scientific">Sphingomonas pokkalii</name>
    <dbReference type="NCBI Taxonomy" id="2175090"/>
    <lineage>
        <taxon>Bacteria</taxon>
        <taxon>Pseudomonadati</taxon>
        <taxon>Pseudomonadota</taxon>
        <taxon>Alphaproteobacteria</taxon>
        <taxon>Sphingomonadales</taxon>
        <taxon>Sphingomonadaceae</taxon>
        <taxon>Sphingomonas</taxon>
    </lineage>
</organism>
<dbReference type="EMBL" id="QENQ01000001">
    <property type="protein sequence ID" value="PVX31598.1"/>
    <property type="molecule type" value="Genomic_DNA"/>
</dbReference>